<gene>
    <name evidence="11" type="ORF">T552_02933</name>
</gene>
<sequence>MAYIADQLNNPVLEEHASFTSKRDILGWYSCGFSNEVFSSVSITTFIPVLLEQLVRVSGVLLSDKSTPCLVHESFLFNLFRVDKKSDLCVVYIHGIGWLDSYAFSLYVYSIASLFQVVAIISISSLSDYGKNRKMLLLAFSIIGSISAISFIFINKRYLIASFLFVLSSMCLSASIVLLNAFLPGLCRNHPLVLKQRGILDSFRQSLLDNGFGRKNVSKGNYIYHDYLKAYDLRISSLISDLSSTFSSRGIAVGYMGAIIFQIVSIIIIFVFGSGIKSYQIIISATGLWWLVFTIPVALWLKSPHLPSLSKDILGNYPVMGYILYSWKSLVQTFSNARKYKEIMLFLVAWFFISNAYSSISSTTVLFVKSTLHIPPLGYIVITLLSTLFGMIGAFFWPYIARRLNFSLSHVIIFILFLSLYIPLYGILGFFPVSLGLKRPIEIYILSMFFGFLCGGIQGYSRALFGKLCPENYETRFYALYSITEKSSSFFGPAIVGYIFHFTHNMRYSFFFLLIVIIISIFTLLRSNVFEK</sequence>
<dbReference type="PANTHER" id="PTHR23519">
    <property type="entry name" value="AUTOPHAGY-RELATED PROTEIN 22"/>
    <property type="match status" value="1"/>
</dbReference>
<dbReference type="Proteomes" id="UP000054454">
    <property type="component" value="Unassembled WGS sequence"/>
</dbReference>
<dbReference type="AlphaFoldDB" id="A0A0W4ZDI7"/>
<keyword evidence="6 10" id="KW-0029">Amino-acid transport</keyword>
<evidence type="ECO:0000313" key="11">
    <source>
        <dbReference type="EMBL" id="KTW26454.1"/>
    </source>
</evidence>
<dbReference type="Pfam" id="PF11700">
    <property type="entry name" value="ATG22"/>
    <property type="match status" value="1"/>
</dbReference>
<keyword evidence="9 10" id="KW-0472">Membrane</keyword>
<comment type="similarity">
    <text evidence="2 10">Belongs to the ATG22 family.</text>
</comment>
<comment type="caution">
    <text evidence="11">The sequence shown here is derived from an EMBL/GenBank/DDBJ whole genome shotgun (WGS) entry which is preliminary data.</text>
</comment>
<dbReference type="PANTHER" id="PTHR23519:SF1">
    <property type="entry name" value="AUTOPHAGY-RELATED PROTEIN 22"/>
    <property type="match status" value="1"/>
</dbReference>
<comment type="subcellular location">
    <subcellularLocation>
        <location evidence="1 10">Vacuole membrane</location>
        <topology evidence="1 10">Multi-pass membrane protein</topology>
    </subcellularLocation>
</comment>
<feature type="transmembrane region" description="Helical" evidence="10">
    <location>
        <begin position="506"/>
        <end position="525"/>
    </location>
</feature>
<dbReference type="GO" id="GO:0006914">
    <property type="term" value="P:autophagy"/>
    <property type="evidence" value="ECO:0007669"/>
    <property type="project" value="UniProtKB-KW"/>
</dbReference>
<evidence type="ECO:0000256" key="6">
    <source>
        <dbReference type="ARBA" id="ARBA00022970"/>
    </source>
</evidence>
<evidence type="ECO:0000256" key="3">
    <source>
        <dbReference type="ARBA" id="ARBA00022448"/>
    </source>
</evidence>
<feature type="transmembrane region" description="Helical" evidence="10">
    <location>
        <begin position="252"/>
        <end position="273"/>
    </location>
</feature>
<dbReference type="InterPro" id="IPR024671">
    <property type="entry name" value="Atg22-like"/>
</dbReference>
<comment type="function">
    <text evidence="10">Vacuolar effluxer which mediate the efflux of amino acids resulting from autophagic degradation. The release of autophagic amino acids allows the maintenance of protein synthesis and viability during nitrogen starvation.</text>
</comment>
<feature type="transmembrane region" description="Helical" evidence="10">
    <location>
        <begin position="135"/>
        <end position="154"/>
    </location>
</feature>
<evidence type="ECO:0000256" key="8">
    <source>
        <dbReference type="ARBA" id="ARBA00023006"/>
    </source>
</evidence>
<dbReference type="OrthoDB" id="192733at2759"/>
<dbReference type="InterPro" id="IPR044738">
    <property type="entry name" value="Atg22"/>
</dbReference>
<dbReference type="GeneID" id="28937660"/>
<dbReference type="SUPFAM" id="SSF103473">
    <property type="entry name" value="MFS general substrate transporter"/>
    <property type="match status" value="1"/>
</dbReference>
<keyword evidence="12" id="KW-1185">Reference proteome</keyword>
<evidence type="ECO:0000313" key="12">
    <source>
        <dbReference type="Proteomes" id="UP000054454"/>
    </source>
</evidence>
<keyword evidence="7 10" id="KW-1133">Transmembrane helix</keyword>
<feature type="transmembrane region" description="Helical" evidence="10">
    <location>
        <begin position="443"/>
        <end position="465"/>
    </location>
</feature>
<proteinExistence type="inferred from homology"/>
<feature type="transmembrane region" description="Helical" evidence="10">
    <location>
        <begin position="477"/>
        <end position="500"/>
    </location>
</feature>
<evidence type="ECO:0000256" key="2">
    <source>
        <dbReference type="ARBA" id="ARBA00006978"/>
    </source>
</evidence>
<keyword evidence="4 10" id="KW-0926">Vacuole</keyword>
<feature type="transmembrane region" description="Helical" evidence="10">
    <location>
        <begin position="379"/>
        <end position="399"/>
    </location>
</feature>
<evidence type="ECO:0000256" key="4">
    <source>
        <dbReference type="ARBA" id="ARBA00022554"/>
    </source>
</evidence>
<dbReference type="RefSeq" id="XP_018224902.1">
    <property type="nucleotide sequence ID" value="XM_018371457.1"/>
</dbReference>
<reference evidence="12" key="1">
    <citation type="journal article" date="2016" name="Nat. Commun.">
        <title>Genome analysis of three Pneumocystis species reveals adaptation mechanisms to life exclusively in mammalian hosts.</title>
        <authorList>
            <person name="Ma L."/>
            <person name="Chen Z."/>
            <person name="Huang D.W."/>
            <person name="Kutty G."/>
            <person name="Ishihara M."/>
            <person name="Wang H."/>
            <person name="Abouelleil A."/>
            <person name="Bishop L."/>
            <person name="Davey E."/>
            <person name="Deng R."/>
            <person name="Deng X."/>
            <person name="Fan L."/>
            <person name="Fantoni G."/>
            <person name="Fitzgerald M."/>
            <person name="Gogineni E."/>
            <person name="Goldberg J.M."/>
            <person name="Handley G."/>
            <person name="Hu X."/>
            <person name="Huber C."/>
            <person name="Jiao X."/>
            <person name="Jones K."/>
            <person name="Levin J.Z."/>
            <person name="Liu Y."/>
            <person name="Macdonald P."/>
            <person name="Melnikov A."/>
            <person name="Raley C."/>
            <person name="Sassi M."/>
            <person name="Sherman B.T."/>
            <person name="Song X."/>
            <person name="Sykes S."/>
            <person name="Tran B."/>
            <person name="Walsh L."/>
            <person name="Xia Y."/>
            <person name="Yang J."/>
            <person name="Young S."/>
            <person name="Zeng Q."/>
            <person name="Zheng X."/>
            <person name="Stephens R."/>
            <person name="Nusbaum C."/>
            <person name="Birren B.W."/>
            <person name="Azadi P."/>
            <person name="Lempicki R.A."/>
            <person name="Cuomo C.A."/>
            <person name="Kovacs J.A."/>
        </authorList>
    </citation>
    <scope>NUCLEOTIDE SEQUENCE [LARGE SCALE GENOMIC DNA]</scope>
    <source>
        <strain evidence="12">B80</strain>
    </source>
</reference>
<dbReference type="EMBL" id="LFVZ01000013">
    <property type="protein sequence ID" value="KTW26454.1"/>
    <property type="molecule type" value="Genomic_DNA"/>
</dbReference>
<keyword evidence="3 10" id="KW-0813">Transport</keyword>
<dbReference type="GO" id="GO:0032974">
    <property type="term" value="P:amino acid transmembrane export from vacuole"/>
    <property type="evidence" value="ECO:0007669"/>
    <property type="project" value="InterPro"/>
</dbReference>
<dbReference type="GO" id="GO:0005774">
    <property type="term" value="C:vacuolar membrane"/>
    <property type="evidence" value="ECO:0007669"/>
    <property type="project" value="UniProtKB-SubCell"/>
</dbReference>
<feature type="transmembrane region" description="Helical" evidence="10">
    <location>
        <begin position="160"/>
        <end position="183"/>
    </location>
</feature>
<dbReference type="InterPro" id="IPR050495">
    <property type="entry name" value="ATG22/LtaA_families"/>
</dbReference>
<keyword evidence="8 10" id="KW-0072">Autophagy</keyword>
<evidence type="ECO:0000256" key="1">
    <source>
        <dbReference type="ARBA" id="ARBA00004128"/>
    </source>
</evidence>
<feature type="transmembrane region" description="Helical" evidence="10">
    <location>
        <begin position="102"/>
        <end position="123"/>
    </location>
</feature>
<name>A0A0W4ZDI7_PNEC8</name>
<evidence type="ECO:0000256" key="7">
    <source>
        <dbReference type="ARBA" id="ARBA00022989"/>
    </source>
</evidence>
<dbReference type="InterPro" id="IPR036259">
    <property type="entry name" value="MFS_trans_sf"/>
</dbReference>
<evidence type="ECO:0000256" key="5">
    <source>
        <dbReference type="ARBA" id="ARBA00022692"/>
    </source>
</evidence>
<organism evidence="11 12">
    <name type="scientific">Pneumocystis carinii (strain B80)</name>
    <name type="common">Rat pneumocystis pneumonia agent</name>
    <name type="synonym">Pneumocystis carinii f. sp. carinii</name>
    <dbReference type="NCBI Taxonomy" id="1408658"/>
    <lineage>
        <taxon>Eukaryota</taxon>
        <taxon>Fungi</taxon>
        <taxon>Dikarya</taxon>
        <taxon>Ascomycota</taxon>
        <taxon>Taphrinomycotina</taxon>
        <taxon>Pneumocystomycetes</taxon>
        <taxon>Pneumocystaceae</taxon>
        <taxon>Pneumocystis</taxon>
    </lineage>
</organism>
<feature type="transmembrane region" description="Helical" evidence="10">
    <location>
        <begin position="411"/>
        <end position="431"/>
    </location>
</feature>
<dbReference type="CDD" id="cd17483">
    <property type="entry name" value="MFS_Atg22_like"/>
    <property type="match status" value="1"/>
</dbReference>
<dbReference type="VEuPathDB" id="FungiDB:T552_02933"/>
<accession>A0A0W4ZDI7</accession>
<evidence type="ECO:0000256" key="9">
    <source>
        <dbReference type="ARBA" id="ARBA00023136"/>
    </source>
</evidence>
<evidence type="ECO:0000256" key="10">
    <source>
        <dbReference type="RuleBase" id="RU363073"/>
    </source>
</evidence>
<feature type="transmembrane region" description="Helical" evidence="10">
    <location>
        <begin position="343"/>
        <end position="367"/>
    </location>
</feature>
<dbReference type="Gene3D" id="1.20.1250.20">
    <property type="entry name" value="MFS general substrate transporter like domains"/>
    <property type="match status" value="1"/>
</dbReference>
<feature type="transmembrane region" description="Helical" evidence="10">
    <location>
        <begin position="279"/>
        <end position="301"/>
    </location>
</feature>
<protein>
    <recommendedName>
        <fullName evidence="10">Autophagy-related protein</fullName>
    </recommendedName>
</protein>
<keyword evidence="5 10" id="KW-0812">Transmembrane</keyword>